<comment type="similarity">
    <text evidence="2">Belongs to the CRISPR system Cmr5 family.</text>
</comment>
<proteinExistence type="inferred from homology"/>
<keyword evidence="4" id="KW-0051">Antiviral defense</keyword>
<reference evidence="6" key="1">
    <citation type="journal article" date="2020" name="mSystems">
        <title>Genome- and Community-Level Interaction Insights into Carbon Utilization and Element Cycling Functions of Hydrothermarchaeota in Hydrothermal Sediment.</title>
        <authorList>
            <person name="Zhou Z."/>
            <person name="Liu Y."/>
            <person name="Xu W."/>
            <person name="Pan J."/>
            <person name="Luo Z.H."/>
            <person name="Li M."/>
        </authorList>
    </citation>
    <scope>NUCLEOTIDE SEQUENCE [LARGE SCALE GENOMIC DNA]</scope>
    <source>
        <strain evidence="6">SpSt-97</strain>
    </source>
</reference>
<evidence type="ECO:0000256" key="2">
    <source>
        <dbReference type="ARBA" id="ARBA00006161"/>
    </source>
</evidence>
<evidence type="ECO:0000256" key="1">
    <source>
        <dbReference type="ARBA" id="ARBA00004496"/>
    </source>
</evidence>
<dbReference type="InterPro" id="IPR023101">
    <property type="entry name" value="AF1862-like_dom_sf"/>
</dbReference>
<dbReference type="NCBIfam" id="TIGR01881">
    <property type="entry name" value="cas_Cmr5"/>
    <property type="match status" value="1"/>
</dbReference>
<dbReference type="InterPro" id="IPR010160">
    <property type="entry name" value="CRISPR-assoc_prot_Cmr5"/>
</dbReference>
<dbReference type="Gene3D" id="1.10.520.30">
    <property type="entry name" value="AF1862-like domain"/>
    <property type="match status" value="1"/>
</dbReference>
<evidence type="ECO:0000256" key="5">
    <source>
        <dbReference type="ARBA" id="ARBA00030001"/>
    </source>
</evidence>
<evidence type="ECO:0000313" key="6">
    <source>
        <dbReference type="EMBL" id="HGE66053.1"/>
    </source>
</evidence>
<organism evidence="6">
    <name type="scientific">Geoglobus ahangari</name>
    <dbReference type="NCBI Taxonomy" id="113653"/>
    <lineage>
        <taxon>Archaea</taxon>
        <taxon>Methanobacteriati</taxon>
        <taxon>Methanobacteriota</taxon>
        <taxon>Archaeoglobi</taxon>
        <taxon>Archaeoglobales</taxon>
        <taxon>Archaeoglobaceae</taxon>
        <taxon>Geoglobus</taxon>
    </lineage>
</organism>
<evidence type="ECO:0000256" key="3">
    <source>
        <dbReference type="ARBA" id="ARBA00022490"/>
    </source>
</evidence>
<comment type="caution">
    <text evidence="6">The sequence shown here is derived from an EMBL/GenBank/DDBJ whole genome shotgun (WGS) entry which is preliminary data.</text>
</comment>
<dbReference type="GO" id="GO:0051607">
    <property type="term" value="P:defense response to virus"/>
    <property type="evidence" value="ECO:0007669"/>
    <property type="project" value="UniProtKB-KW"/>
</dbReference>
<protein>
    <recommendedName>
        <fullName evidence="5">CRISPR type III-B/RAMP module-associated protein Cmr5</fullName>
    </recommendedName>
</protein>
<evidence type="ECO:0000256" key="4">
    <source>
        <dbReference type="ARBA" id="ARBA00023118"/>
    </source>
</evidence>
<accession>A0A7C3UK54</accession>
<keyword evidence="3" id="KW-0963">Cytoplasm</keyword>
<dbReference type="SUPFAM" id="SSF158568">
    <property type="entry name" value="AF1862-like"/>
    <property type="match status" value="1"/>
</dbReference>
<dbReference type="GO" id="GO:0005737">
    <property type="term" value="C:cytoplasm"/>
    <property type="evidence" value="ECO:0007669"/>
    <property type="project" value="UniProtKB-SubCell"/>
</dbReference>
<sequence>MSVLKMSRSREEVTAVPSALRTLEQERAKYAWVCVQNCLDQAIQQLETAINREIEPKQRENLKKRLQTLQNEKGVNEWKSKYGSLVRKLPSYILTNGLGQTLAFLKAKGKGEPGNEHEVLYQHLEGWLQRQLGINGNLLDWLVNKATSQQYRLATMGALALLQWLKRFAEAELPKGSEG</sequence>
<dbReference type="AlphaFoldDB" id="A0A7C3UK54"/>
<dbReference type="Pfam" id="PF09701">
    <property type="entry name" value="Cas_Cmr5"/>
    <property type="match status" value="1"/>
</dbReference>
<name>A0A7C3UK54_9EURY</name>
<comment type="subcellular location">
    <subcellularLocation>
        <location evidence="1">Cytoplasm</location>
    </subcellularLocation>
</comment>
<gene>
    <name evidence="6" type="primary">cmr5</name>
    <name evidence="6" type="ORF">ENX77_02835</name>
</gene>
<dbReference type="EMBL" id="DTPI01000021">
    <property type="protein sequence ID" value="HGE66053.1"/>
    <property type="molecule type" value="Genomic_DNA"/>
</dbReference>